<evidence type="ECO:0000256" key="16">
    <source>
        <dbReference type="HAMAP-Rule" id="MF_03140"/>
    </source>
</evidence>
<dbReference type="OrthoDB" id="1937206at2759"/>
<keyword evidence="17" id="KW-0175">Coiled coil</keyword>
<keyword evidence="12 16" id="KW-0539">Nucleus</keyword>
<dbReference type="GO" id="GO:0000287">
    <property type="term" value="F:magnesium ion binding"/>
    <property type="evidence" value="ECO:0007669"/>
    <property type="project" value="UniProtKB-UniRule"/>
</dbReference>
<feature type="coiled-coil region" evidence="17">
    <location>
        <begin position="95"/>
        <end position="122"/>
    </location>
</feature>
<dbReference type="FunCoup" id="S7WB01">
    <property type="interactions" value="291"/>
</dbReference>
<dbReference type="InterPro" id="IPR008918">
    <property type="entry name" value="HhH2"/>
</dbReference>
<dbReference type="InterPro" id="IPR006085">
    <property type="entry name" value="XPG_DNA_repair_N"/>
</dbReference>
<evidence type="ECO:0000256" key="15">
    <source>
        <dbReference type="ARBA" id="ARBA00063178"/>
    </source>
</evidence>
<dbReference type="CDD" id="cd09907">
    <property type="entry name" value="H3TH_FEN1-Euk"/>
    <property type="match status" value="1"/>
</dbReference>
<keyword evidence="11 16" id="KW-0234">DNA repair</keyword>
<dbReference type="InterPro" id="IPR029060">
    <property type="entry name" value="PIN-like_dom_sf"/>
</dbReference>
<dbReference type="InterPro" id="IPR006086">
    <property type="entry name" value="XPG-I_dom"/>
</dbReference>
<dbReference type="GO" id="GO:0005739">
    <property type="term" value="C:mitochondrion"/>
    <property type="evidence" value="ECO:0007669"/>
    <property type="project" value="UniProtKB-SubCell"/>
</dbReference>
<comment type="caution">
    <text evidence="20">The sequence shown here is derived from an EMBL/GenBank/DDBJ whole genome shotgun (WGS) entry which is preliminary data.</text>
</comment>
<comment type="subunit">
    <text evidence="15">Interacts with PCNA1 and PCNA2. Three molecules of FEN1 bind to one PCNA trimer with each molecule binding to one PCNA monomer. PCNA stimulates the nuclease activity without altering cleavage specificity.</text>
</comment>
<evidence type="ECO:0000256" key="9">
    <source>
        <dbReference type="ARBA" id="ARBA00022842"/>
    </source>
</evidence>
<dbReference type="HAMAP" id="MF_00614">
    <property type="entry name" value="Fen"/>
    <property type="match status" value="1"/>
</dbReference>
<dbReference type="CDD" id="cd09867">
    <property type="entry name" value="PIN_FEN1"/>
    <property type="match status" value="1"/>
</dbReference>
<dbReference type="SUPFAM" id="SSF88723">
    <property type="entry name" value="PIN domain-like"/>
    <property type="match status" value="1"/>
</dbReference>
<dbReference type="SMART" id="SM00485">
    <property type="entry name" value="XPGN"/>
    <property type="match status" value="1"/>
</dbReference>
<feature type="domain" description="XPG N-terminal" evidence="19">
    <location>
        <begin position="1"/>
        <end position="105"/>
    </location>
</feature>
<dbReference type="HOGENOM" id="CLU_032444_2_0_1"/>
<dbReference type="Pfam" id="PF00867">
    <property type="entry name" value="XPG_I"/>
    <property type="match status" value="1"/>
</dbReference>
<dbReference type="PRINTS" id="PR00853">
    <property type="entry name" value="XPGRADSUPER"/>
</dbReference>
<feature type="domain" description="XPG-I" evidence="18">
    <location>
        <begin position="144"/>
        <end position="216"/>
    </location>
</feature>
<accession>S7WB01</accession>
<evidence type="ECO:0000256" key="1">
    <source>
        <dbReference type="ARBA" id="ARBA00022553"/>
    </source>
</evidence>
<dbReference type="InterPro" id="IPR036279">
    <property type="entry name" value="5-3_exonuclease_C_sf"/>
</dbReference>
<evidence type="ECO:0000256" key="3">
    <source>
        <dbReference type="ARBA" id="ARBA00022722"/>
    </source>
</evidence>
<evidence type="ECO:0000256" key="6">
    <source>
        <dbReference type="ARBA" id="ARBA00022763"/>
    </source>
</evidence>
<dbReference type="Gene3D" id="1.10.150.20">
    <property type="entry name" value="5' to 3' exonuclease, C-terminal subdomain"/>
    <property type="match status" value="1"/>
</dbReference>
<dbReference type="GO" id="GO:0003677">
    <property type="term" value="F:DNA binding"/>
    <property type="evidence" value="ECO:0007669"/>
    <property type="project" value="UniProtKB-UniRule"/>
</dbReference>
<dbReference type="SMART" id="SM00279">
    <property type="entry name" value="HhH2"/>
    <property type="match status" value="1"/>
</dbReference>
<dbReference type="VEuPathDB" id="MicrosporidiaDB:SLOPH_2215"/>
<dbReference type="FunFam" id="3.40.50.1010:FF:000016">
    <property type="entry name" value="Flap endonuclease 1"/>
    <property type="match status" value="1"/>
</dbReference>
<keyword evidence="10 16" id="KW-0496">Mitochondrion</keyword>
<gene>
    <name evidence="20" type="ORF">SLOPH_2215</name>
</gene>
<evidence type="ECO:0000256" key="5">
    <source>
        <dbReference type="ARBA" id="ARBA00022759"/>
    </source>
</evidence>
<dbReference type="InterPro" id="IPR006084">
    <property type="entry name" value="XPG/Rad2"/>
</dbReference>
<evidence type="ECO:0000259" key="18">
    <source>
        <dbReference type="SMART" id="SM00484"/>
    </source>
</evidence>
<comment type="similarity">
    <text evidence="14 16">Belongs to the XPG/RAD2 endonuclease family. FEN1 subfamily.</text>
</comment>
<keyword evidence="1 16" id="KW-0597">Phosphoprotein</keyword>
<keyword evidence="4 16" id="KW-0479">Metal-binding</keyword>
<comment type="function">
    <text evidence="13 16">Structure-specific nuclease with 5'-flap endonuclease and 5'-3' exonuclease activities involved in DNA replication and repair. During DNA replication, cleaves the 5'-overhanging flap structure that is generated by displacement synthesis when DNA polymerase encounters the 5'-end of a downstream Okazaki fragment. It enters the flap from the 5'-end and then tracks to cleave the flap base, leaving a nick for ligation. Also involved in the long patch base excision repair (LP-BER) pathway, by cleaving within the apurinic/apyrimidinic (AP) site-terminated flap. Acts as a genome stabilization factor that prevents flaps from equilibrating into structures that lead to duplications and deletions. Also possesses 5'-3' exonuclease activity on nicked or gapped double-stranded DNA, and exhibits RNase H activity. Also involved in replication and repair of rDNA and in repairing mitochondrial DNA.</text>
</comment>
<dbReference type="SUPFAM" id="SSF47807">
    <property type="entry name" value="5' to 3' exonuclease, C-terminal subdomain"/>
    <property type="match status" value="1"/>
</dbReference>
<dbReference type="PANTHER" id="PTHR11081:SF9">
    <property type="entry name" value="FLAP ENDONUCLEASE 1"/>
    <property type="match status" value="1"/>
</dbReference>
<evidence type="ECO:0000256" key="7">
    <source>
        <dbReference type="ARBA" id="ARBA00022801"/>
    </source>
</evidence>
<evidence type="ECO:0000256" key="13">
    <source>
        <dbReference type="ARBA" id="ARBA00029382"/>
    </source>
</evidence>
<dbReference type="InParanoid" id="S7WB01"/>
<dbReference type="EC" id="3.1.-.-" evidence="16"/>
<dbReference type="GO" id="GO:0006284">
    <property type="term" value="P:base-excision repair"/>
    <property type="evidence" value="ECO:0007669"/>
    <property type="project" value="UniProtKB-UniRule"/>
</dbReference>
<keyword evidence="21" id="KW-1185">Reference proteome</keyword>
<proteinExistence type="inferred from homology"/>
<dbReference type="FunFam" id="1.10.150.20:FF:000009">
    <property type="entry name" value="Flap endonuclease 1"/>
    <property type="match status" value="1"/>
</dbReference>
<organism evidence="20 21">
    <name type="scientific">Spraguea lophii (strain 42_110)</name>
    <name type="common">Microsporidian parasite</name>
    <dbReference type="NCBI Taxonomy" id="1358809"/>
    <lineage>
        <taxon>Eukaryota</taxon>
        <taxon>Fungi</taxon>
        <taxon>Fungi incertae sedis</taxon>
        <taxon>Microsporidia</taxon>
        <taxon>Spragueidae</taxon>
        <taxon>Spraguea</taxon>
    </lineage>
</organism>
<dbReference type="STRING" id="1358809.S7WB01"/>
<evidence type="ECO:0000256" key="17">
    <source>
        <dbReference type="SAM" id="Coils"/>
    </source>
</evidence>
<reference evidence="21" key="1">
    <citation type="journal article" date="2013" name="PLoS Genet.">
        <title>The genome of Spraguea lophii and the basis of host-microsporidian interactions.</title>
        <authorList>
            <person name="Campbell S.E."/>
            <person name="Williams T.A."/>
            <person name="Yousuf A."/>
            <person name="Soanes D.M."/>
            <person name="Paszkiewicz K.H."/>
            <person name="Williams B.A.P."/>
        </authorList>
    </citation>
    <scope>NUCLEOTIDE SEQUENCE [LARGE SCALE GENOMIC DNA]</scope>
    <source>
        <strain evidence="21">42_110</strain>
    </source>
</reference>
<dbReference type="OMA" id="MGIPWVQ"/>
<evidence type="ECO:0000256" key="12">
    <source>
        <dbReference type="ARBA" id="ARBA00023242"/>
    </source>
</evidence>
<evidence type="ECO:0000256" key="10">
    <source>
        <dbReference type="ARBA" id="ARBA00023128"/>
    </source>
</evidence>
<dbReference type="SMART" id="SM00484">
    <property type="entry name" value="XPGI"/>
    <property type="match status" value="1"/>
</dbReference>
<evidence type="ECO:0000259" key="19">
    <source>
        <dbReference type="SMART" id="SM00485"/>
    </source>
</evidence>
<sequence>MGILQLSKVIKKHASNAIVLRPMEYFNGKTIAIDASMSIYQFLIAIRSDGVMLSGGETTSHLVGMFYRTIRLVEKGIKILYVFDGKPPEIKIQEIEKRNIRRAEAEEKYKEAEKDGDKELMAKFDKRKVKVGKIHVDECKKLLTLMGIPFVTAPSEAEAFCAYLAHKNIVYGVGTEDMDALTFGAPRLLRNLNAAESKKLPVEEYNLDKILSQLDMKMEEFIDMCIILGCDYTQSLKGVGPQKAVTFIRKYKKIEEILKHEKYTAVENWEYKNARLIFNTLGKEDAPLPNLDIRWNEINLQNINEYLVKEKQFDEERVKKGIERLFKGKKKAKQGSLDDFFRK</sequence>
<keyword evidence="6 16" id="KW-0227">DNA damage</keyword>
<keyword evidence="2 16" id="KW-0235">DNA replication</keyword>
<evidence type="ECO:0000313" key="20">
    <source>
        <dbReference type="EMBL" id="EPR80140.1"/>
    </source>
</evidence>
<dbReference type="AlphaFoldDB" id="S7WB01"/>
<evidence type="ECO:0000313" key="21">
    <source>
        <dbReference type="Proteomes" id="UP000014978"/>
    </source>
</evidence>
<comment type="subcellular location">
    <subcellularLocation>
        <location evidence="16">Nucleus</location>
        <location evidence="16">Nucleolus</location>
    </subcellularLocation>
    <subcellularLocation>
        <location evidence="16">Nucleus</location>
        <location evidence="16">Nucleoplasm</location>
    </subcellularLocation>
    <subcellularLocation>
        <location evidence="16">Mitochondrion</location>
    </subcellularLocation>
    <text evidence="16">Resides mostly in the nucleoli and relocalizes to the nucleoplasm upon DNA damage.</text>
</comment>
<keyword evidence="8 16" id="KW-0269">Exonuclease</keyword>
<keyword evidence="9 16" id="KW-0460">Magnesium</keyword>
<keyword evidence="7 16" id="KW-0378">Hydrolase</keyword>
<dbReference type="GO" id="GO:0043137">
    <property type="term" value="P:DNA replication, removal of RNA primer"/>
    <property type="evidence" value="ECO:0007669"/>
    <property type="project" value="UniProtKB-UniRule"/>
</dbReference>
<comment type="cofactor">
    <cofactor evidence="16">
        <name>Mg(2+)</name>
        <dbReference type="ChEBI" id="CHEBI:18420"/>
    </cofactor>
    <text evidence="16">Binds 2 magnesium ions per subunit. They probably participate in the reaction catalyzed by the enzyme. May bind an additional third magnesium ion after substrate binding.</text>
</comment>
<dbReference type="GO" id="GO:0005654">
    <property type="term" value="C:nucleoplasm"/>
    <property type="evidence" value="ECO:0007669"/>
    <property type="project" value="UniProtKB-SubCell"/>
</dbReference>
<dbReference type="Pfam" id="PF00752">
    <property type="entry name" value="XPG_N"/>
    <property type="match status" value="1"/>
</dbReference>
<keyword evidence="3 16" id="KW-0540">Nuclease</keyword>
<dbReference type="EMBL" id="ATCN01000003">
    <property type="protein sequence ID" value="EPR80140.1"/>
    <property type="molecule type" value="Genomic_DNA"/>
</dbReference>
<protein>
    <recommendedName>
        <fullName evidence="16">Flap endonuclease 1</fullName>
        <shortName evidence="16">FEN-1</shortName>
        <ecNumber evidence="16">3.1.-.-</ecNumber>
    </recommendedName>
    <alternativeName>
        <fullName evidence="16">Flap structure-specific endonuclease 1</fullName>
    </alternativeName>
</protein>
<evidence type="ECO:0000256" key="8">
    <source>
        <dbReference type="ARBA" id="ARBA00022839"/>
    </source>
</evidence>
<dbReference type="GO" id="GO:0005730">
    <property type="term" value="C:nucleolus"/>
    <property type="evidence" value="ECO:0007669"/>
    <property type="project" value="UniProtKB-SubCell"/>
</dbReference>
<dbReference type="GO" id="GO:0017108">
    <property type="term" value="F:5'-flap endonuclease activity"/>
    <property type="evidence" value="ECO:0007669"/>
    <property type="project" value="UniProtKB-UniRule"/>
</dbReference>
<name>S7WB01_SPRLO</name>
<keyword evidence="5 16" id="KW-0255">Endonuclease</keyword>
<evidence type="ECO:0000256" key="11">
    <source>
        <dbReference type="ARBA" id="ARBA00023204"/>
    </source>
</evidence>
<evidence type="ECO:0000256" key="14">
    <source>
        <dbReference type="ARBA" id="ARBA00034726"/>
    </source>
</evidence>
<dbReference type="InterPro" id="IPR023426">
    <property type="entry name" value="Flap_endonuc"/>
</dbReference>
<dbReference type="PANTHER" id="PTHR11081">
    <property type="entry name" value="FLAP ENDONUCLEASE FAMILY MEMBER"/>
    <property type="match status" value="1"/>
</dbReference>
<dbReference type="GO" id="GO:0008409">
    <property type="term" value="F:5'-3' exonuclease activity"/>
    <property type="evidence" value="ECO:0007669"/>
    <property type="project" value="UniProtKB-UniRule"/>
</dbReference>
<dbReference type="Proteomes" id="UP000014978">
    <property type="component" value="Unassembled WGS sequence"/>
</dbReference>
<evidence type="ECO:0000256" key="2">
    <source>
        <dbReference type="ARBA" id="ARBA00022705"/>
    </source>
</evidence>
<dbReference type="Gene3D" id="3.40.50.1010">
    <property type="entry name" value="5'-nuclease"/>
    <property type="match status" value="1"/>
</dbReference>
<evidence type="ECO:0000256" key="4">
    <source>
        <dbReference type="ARBA" id="ARBA00022723"/>
    </source>
</evidence>